<accession>A0A1J6HMN8</accession>
<sequence>MMKVLTVHDRERHADLFEQMFRGRAEVFHDRLQWPVTVRNGLEVDYYDEACEPSYLLDLDDEGHLHGSLRLLPTTSTTMIRREFLHLFEEHVDFVDPHIWECTKFCVHAGDSTTSTRLLIGLHRLCEQCGIKRIVGLYELPMERVYARIGWNPRRLATAKSGADTLGVGIWTADASSLSRMEKNLARRRYGNINQSPLF</sequence>
<gene>
    <name evidence="7" type="ORF">BLA27_06590</name>
</gene>
<keyword evidence="8" id="KW-1185">Reference proteome</keyword>
<evidence type="ECO:0000256" key="3">
    <source>
        <dbReference type="ARBA" id="ARBA00022691"/>
    </source>
</evidence>
<dbReference type="GO" id="GO:0061579">
    <property type="term" value="F:N-acyl homoserine lactone synthase activity"/>
    <property type="evidence" value="ECO:0007669"/>
    <property type="project" value="UniProtKB-UniRule"/>
</dbReference>
<dbReference type="GO" id="GO:0007165">
    <property type="term" value="P:signal transduction"/>
    <property type="evidence" value="ECO:0007669"/>
    <property type="project" value="TreeGrafter"/>
</dbReference>
<dbReference type="EC" id="2.3.1.184" evidence="6"/>
<evidence type="ECO:0000256" key="4">
    <source>
        <dbReference type="ARBA" id="ARBA00022929"/>
    </source>
</evidence>
<keyword evidence="2 6" id="KW-0808">Transferase</keyword>
<dbReference type="PANTHER" id="PTHR39322">
    <property type="entry name" value="ACYL-HOMOSERINE-LACTONE SYNTHASE"/>
    <property type="match status" value="1"/>
</dbReference>
<comment type="catalytic activity">
    <reaction evidence="6">
        <text>a fatty acyl-[ACP] + S-adenosyl-L-methionine = an N-acyl-L-homoserine lactone + S-methyl-5'-thioadenosine + holo-[ACP] + H(+)</text>
        <dbReference type="Rhea" id="RHEA:10096"/>
        <dbReference type="Rhea" id="RHEA-COMP:9685"/>
        <dbReference type="Rhea" id="RHEA-COMP:14125"/>
        <dbReference type="ChEBI" id="CHEBI:15378"/>
        <dbReference type="ChEBI" id="CHEBI:17509"/>
        <dbReference type="ChEBI" id="CHEBI:55474"/>
        <dbReference type="ChEBI" id="CHEBI:59789"/>
        <dbReference type="ChEBI" id="CHEBI:64479"/>
        <dbReference type="ChEBI" id="CHEBI:138651"/>
        <dbReference type="EC" id="2.3.1.184"/>
    </reaction>
</comment>
<evidence type="ECO:0000256" key="5">
    <source>
        <dbReference type="PROSITE-ProRule" id="PRU00533"/>
    </source>
</evidence>
<comment type="caution">
    <text evidence="7">The sequence shown here is derived from an EMBL/GenBank/DDBJ whole genome shotgun (WGS) entry which is preliminary data.</text>
</comment>
<dbReference type="GO" id="GO:0009372">
    <property type="term" value="P:quorum sensing"/>
    <property type="evidence" value="ECO:0007669"/>
    <property type="project" value="UniProtKB-UniRule"/>
</dbReference>
<dbReference type="SUPFAM" id="SSF55729">
    <property type="entry name" value="Acyl-CoA N-acyltransferases (Nat)"/>
    <property type="match status" value="1"/>
</dbReference>
<dbReference type="AlphaFoldDB" id="A0A1J6HMN8"/>
<dbReference type="PRINTS" id="PR01549">
    <property type="entry name" value="AUTOINDCRSYN"/>
</dbReference>
<dbReference type="InterPro" id="IPR001690">
    <property type="entry name" value="Autoind_synthase"/>
</dbReference>
<keyword evidence="1 5" id="KW-0673">Quorum sensing</keyword>
<dbReference type="Pfam" id="PF00765">
    <property type="entry name" value="Autoind_synth"/>
    <property type="match status" value="1"/>
</dbReference>
<keyword evidence="4 5" id="KW-0071">Autoinducer synthesis</keyword>
<dbReference type="Gene3D" id="3.40.630.30">
    <property type="match status" value="1"/>
</dbReference>
<evidence type="ECO:0000256" key="2">
    <source>
        <dbReference type="ARBA" id="ARBA00022679"/>
    </source>
</evidence>
<comment type="similarity">
    <text evidence="5 6">Belongs to the autoinducer synthase family.</text>
</comment>
<evidence type="ECO:0000313" key="8">
    <source>
        <dbReference type="Proteomes" id="UP000182985"/>
    </source>
</evidence>
<dbReference type="InterPro" id="IPR016181">
    <property type="entry name" value="Acyl_CoA_acyltransferase"/>
</dbReference>
<dbReference type="EMBL" id="MOEC01000005">
    <property type="protein sequence ID" value="OIS94188.1"/>
    <property type="molecule type" value="Genomic_DNA"/>
</dbReference>
<proteinExistence type="inferred from homology"/>
<dbReference type="PANTHER" id="PTHR39322:SF1">
    <property type="entry name" value="ISOVALERYL-HOMOSERINE LACTONE SYNTHASE"/>
    <property type="match status" value="1"/>
</dbReference>
<reference evidence="7 8" key="1">
    <citation type="submission" date="2016-10" db="EMBL/GenBank/DDBJ databases">
        <title>The Draft Genome Sequence of the Potato Rhizosphere Bacteria Ochrobactrum sp. IPA7.2.</title>
        <authorList>
            <person name="Gogoleva N.E."/>
            <person name="Khlopko Y.A."/>
            <person name="Burygin G.L."/>
            <person name="Plotnikov A.O."/>
        </authorList>
    </citation>
    <scope>NUCLEOTIDE SEQUENCE [LARGE SCALE GENOMIC DNA]</scope>
    <source>
        <strain evidence="7 8">IPA7.2</strain>
    </source>
</reference>
<dbReference type="Proteomes" id="UP000182985">
    <property type="component" value="Unassembled WGS sequence"/>
</dbReference>
<protein>
    <recommendedName>
        <fullName evidence="6">Acyl-homoserine-lactone synthase</fullName>
        <ecNumber evidence="6">2.3.1.184</ecNumber>
    </recommendedName>
    <alternativeName>
        <fullName evidence="6">Autoinducer synthesis protein</fullName>
    </alternativeName>
</protein>
<evidence type="ECO:0000256" key="1">
    <source>
        <dbReference type="ARBA" id="ARBA00022654"/>
    </source>
</evidence>
<dbReference type="PROSITE" id="PS51187">
    <property type="entry name" value="AUTOINDUCER_SYNTH_2"/>
    <property type="match status" value="1"/>
</dbReference>
<name>A0A1J6HMN8_9HYPH</name>
<evidence type="ECO:0000256" key="6">
    <source>
        <dbReference type="RuleBase" id="RU361135"/>
    </source>
</evidence>
<organism evidence="7 8">
    <name type="scientific">Brucella cytisi</name>
    <dbReference type="NCBI Taxonomy" id="407152"/>
    <lineage>
        <taxon>Bacteria</taxon>
        <taxon>Pseudomonadati</taxon>
        <taxon>Pseudomonadota</taxon>
        <taxon>Alphaproteobacteria</taxon>
        <taxon>Hyphomicrobiales</taxon>
        <taxon>Brucellaceae</taxon>
        <taxon>Brucella/Ochrobactrum group</taxon>
        <taxon>Brucella</taxon>
    </lineage>
</organism>
<evidence type="ECO:0000313" key="7">
    <source>
        <dbReference type="EMBL" id="OIS94188.1"/>
    </source>
</evidence>
<keyword evidence="3 6" id="KW-0949">S-adenosyl-L-methionine</keyword>